<dbReference type="RefSeq" id="WP_037241358.1">
    <property type="nucleotide sequence ID" value="NZ_JAEMUK010000014.1"/>
</dbReference>
<sequence>MAWFEDTASFVSSGFGLFAWDKAHAILGTIAALISVSVFALRQVFQLRKKQSELDTRTAELSEAEKQIAEKQKKLEIVERAAQTHETHLWDLWPNEPPEWFCRKWPYFSRRVITLANFKGGVGKTTIAANLAIAIARKGYRVLIIDLDYQGSLDGRFNVGNLRWSENAGTNALLAKEGSLFDLSTIHKLSGDFEGIWLVPAFYALASLENRLMLQWLLQSCEDDIRFRIAEKILDNKVEGQFDVVIMDTPPRLTAATVNALCVSTDVLIPTVVDSTSMEAVLGFAQTVSSFRQRYNPRLEIAGVIPSLTFQADLKPHEIDMLRKLDQQLVHAGFAPKVLSLNVPRKSIREVVAGDRQLYFADDNCRSVFDRLVESLKLSTPLDTVRNSHENSGFSVSA</sequence>
<accession>A0A8I1GEP6</accession>
<keyword evidence="5" id="KW-1185">Reference proteome</keyword>
<evidence type="ECO:0000313" key="5">
    <source>
        <dbReference type="Proteomes" id="UP000623250"/>
    </source>
</evidence>
<keyword evidence="1" id="KW-0175">Coiled coil</keyword>
<organism evidence="4 5">
    <name type="scientific">Rhodomicrobium udaipurense</name>
    <dbReference type="NCBI Taxonomy" id="1202716"/>
    <lineage>
        <taxon>Bacteria</taxon>
        <taxon>Pseudomonadati</taxon>
        <taxon>Pseudomonadota</taxon>
        <taxon>Alphaproteobacteria</taxon>
        <taxon>Hyphomicrobiales</taxon>
        <taxon>Hyphomicrobiaceae</taxon>
        <taxon>Rhodomicrobium</taxon>
    </lineage>
</organism>
<dbReference type="Gene3D" id="3.40.50.300">
    <property type="entry name" value="P-loop containing nucleotide triphosphate hydrolases"/>
    <property type="match status" value="1"/>
</dbReference>
<dbReference type="EMBL" id="JAEMUK010000014">
    <property type="protein sequence ID" value="MBJ7543419.1"/>
    <property type="molecule type" value="Genomic_DNA"/>
</dbReference>
<dbReference type="Pfam" id="PF13614">
    <property type="entry name" value="AAA_31"/>
    <property type="match status" value="1"/>
</dbReference>
<dbReference type="PANTHER" id="PTHR13696:SF99">
    <property type="entry name" value="COBYRINIC ACID AC-DIAMIDE SYNTHASE"/>
    <property type="match status" value="1"/>
</dbReference>
<evidence type="ECO:0000256" key="2">
    <source>
        <dbReference type="SAM" id="Phobius"/>
    </source>
</evidence>
<dbReference type="Proteomes" id="UP000623250">
    <property type="component" value="Unassembled WGS sequence"/>
</dbReference>
<dbReference type="PANTHER" id="PTHR13696">
    <property type="entry name" value="P-LOOP CONTAINING NUCLEOSIDE TRIPHOSPHATE HYDROLASE"/>
    <property type="match status" value="1"/>
</dbReference>
<proteinExistence type="predicted"/>
<protein>
    <submittedName>
        <fullName evidence="4">AAA family ATPase</fullName>
    </submittedName>
</protein>
<evidence type="ECO:0000256" key="1">
    <source>
        <dbReference type="SAM" id="Coils"/>
    </source>
</evidence>
<feature type="domain" description="AAA" evidence="3">
    <location>
        <begin position="111"/>
        <end position="301"/>
    </location>
</feature>
<dbReference type="AlphaFoldDB" id="A0A8I1GEP6"/>
<evidence type="ECO:0000313" key="4">
    <source>
        <dbReference type="EMBL" id="MBJ7543419.1"/>
    </source>
</evidence>
<comment type="caution">
    <text evidence="4">The sequence shown here is derived from an EMBL/GenBank/DDBJ whole genome shotgun (WGS) entry which is preliminary data.</text>
</comment>
<keyword evidence="2" id="KW-0812">Transmembrane</keyword>
<keyword evidence="2" id="KW-1133">Transmembrane helix</keyword>
<name>A0A8I1GEP6_9HYPH</name>
<dbReference type="SUPFAM" id="SSF52540">
    <property type="entry name" value="P-loop containing nucleoside triphosphate hydrolases"/>
    <property type="match status" value="1"/>
</dbReference>
<dbReference type="InterPro" id="IPR050678">
    <property type="entry name" value="DNA_Partitioning_ATPase"/>
</dbReference>
<feature type="transmembrane region" description="Helical" evidence="2">
    <location>
        <begin position="23"/>
        <end position="41"/>
    </location>
</feature>
<evidence type="ECO:0000259" key="3">
    <source>
        <dbReference type="Pfam" id="PF13614"/>
    </source>
</evidence>
<dbReference type="InterPro" id="IPR025669">
    <property type="entry name" value="AAA_dom"/>
</dbReference>
<dbReference type="CDD" id="cd02042">
    <property type="entry name" value="ParAB_family"/>
    <property type="match status" value="1"/>
</dbReference>
<gene>
    <name evidence="4" type="ORF">JDN41_07600</name>
</gene>
<reference evidence="4 5" key="1">
    <citation type="submission" date="2020-12" db="EMBL/GenBank/DDBJ databases">
        <title>Revised draft genomes of Rhodomicrobium vannielii ATCC 17100 and Rhodomicrobium udaipurense JA643.</title>
        <authorList>
            <person name="Conners E.M."/>
            <person name="Davenport E.J."/>
            <person name="Bose A."/>
        </authorList>
    </citation>
    <scope>NUCLEOTIDE SEQUENCE [LARGE SCALE GENOMIC DNA]</scope>
    <source>
        <strain evidence="4 5">JA643</strain>
    </source>
</reference>
<feature type="coiled-coil region" evidence="1">
    <location>
        <begin position="47"/>
        <end position="88"/>
    </location>
</feature>
<keyword evidence="2" id="KW-0472">Membrane</keyword>
<dbReference type="InterPro" id="IPR027417">
    <property type="entry name" value="P-loop_NTPase"/>
</dbReference>